<evidence type="ECO:0000313" key="1">
    <source>
        <dbReference type="EMBL" id="QDY99087.1"/>
    </source>
</evidence>
<keyword evidence="2" id="KW-1185">Reference proteome</keyword>
<gene>
    <name evidence="1" type="ORF">FQ775_01145</name>
</gene>
<dbReference type="EMBL" id="CP042301">
    <property type="protein sequence ID" value="QDY99087.1"/>
    <property type="molecule type" value="Genomic_DNA"/>
</dbReference>
<proteinExistence type="predicted"/>
<accession>A0A5B8KU63</accession>
<sequence length="213" mass="23449">MPTDLKLVVSGVEPLLRGQDHFWKVIRTLGADGRTFSASAVSACSQEPHTGTITTFLRRLHLAGIVADTGERQKAANGRQETLWQLAKSPEATPIVSRDGTQTRQRSAQQQMWNIMRGTAGRAGFTYRDLIALGSTDDLEIADNTAKSFIQQLSRAGYLQKLDAGGPGRPARWRLRPAMNSGPLPPKLLRAKLVYDQNRERVTGDVIAEEDAR</sequence>
<evidence type="ECO:0000313" key="2">
    <source>
        <dbReference type="Proteomes" id="UP000321389"/>
    </source>
</evidence>
<dbReference type="RefSeq" id="WP_146297737.1">
    <property type="nucleotide sequence ID" value="NZ_CP042301.2"/>
</dbReference>
<dbReference type="OrthoDB" id="8080957at2"/>
<organism evidence="1 2">
    <name type="scientific">Nitratireductor mangrovi</name>
    <dbReference type="NCBI Taxonomy" id="2599600"/>
    <lineage>
        <taxon>Bacteria</taxon>
        <taxon>Pseudomonadati</taxon>
        <taxon>Pseudomonadota</taxon>
        <taxon>Alphaproteobacteria</taxon>
        <taxon>Hyphomicrobiales</taxon>
        <taxon>Phyllobacteriaceae</taxon>
        <taxon>Nitratireductor</taxon>
    </lineage>
</organism>
<reference evidence="1" key="1">
    <citation type="submission" date="2020-04" db="EMBL/GenBank/DDBJ databases">
        <title>Nitratireductor sp. nov. isolated from mangrove soil.</title>
        <authorList>
            <person name="Ye Y."/>
        </authorList>
    </citation>
    <scope>NUCLEOTIDE SEQUENCE</scope>
    <source>
        <strain evidence="1">SY7</strain>
    </source>
</reference>
<name>A0A5B8KU63_9HYPH</name>
<dbReference type="Proteomes" id="UP000321389">
    <property type="component" value="Chromosome"/>
</dbReference>
<protein>
    <submittedName>
        <fullName evidence="1">Uncharacterized protein</fullName>
    </submittedName>
</protein>
<dbReference type="AlphaFoldDB" id="A0A5B8KU63"/>
<dbReference type="KEGG" id="niy:FQ775_01145"/>